<dbReference type="Proteomes" id="UP000234775">
    <property type="component" value="Unassembled WGS sequence"/>
</dbReference>
<dbReference type="PANTHER" id="PTHR43427:SF12">
    <property type="entry name" value="CHLORIDE TRANSPORTER"/>
    <property type="match status" value="1"/>
</dbReference>
<feature type="transmembrane region" description="Helical" evidence="5">
    <location>
        <begin position="351"/>
        <end position="372"/>
    </location>
</feature>
<dbReference type="Gene3D" id="1.10.3080.10">
    <property type="entry name" value="Clc chloride channel"/>
    <property type="match status" value="1"/>
</dbReference>
<feature type="transmembrane region" description="Helical" evidence="5">
    <location>
        <begin position="379"/>
        <end position="394"/>
    </location>
</feature>
<keyword evidence="4 5" id="KW-0472">Membrane</keyword>
<proteinExistence type="predicted"/>
<dbReference type="PRINTS" id="PR00762">
    <property type="entry name" value="CLCHANNEL"/>
</dbReference>
<keyword evidence="7" id="KW-1185">Reference proteome</keyword>
<evidence type="ECO:0000256" key="2">
    <source>
        <dbReference type="ARBA" id="ARBA00022692"/>
    </source>
</evidence>
<evidence type="ECO:0000256" key="1">
    <source>
        <dbReference type="ARBA" id="ARBA00004141"/>
    </source>
</evidence>
<keyword evidence="3 5" id="KW-1133">Transmembrane helix</keyword>
<dbReference type="EMBL" id="PKGZ01000004">
    <property type="protein sequence ID" value="PKY91237.1"/>
    <property type="molecule type" value="Genomic_DNA"/>
</dbReference>
<gene>
    <name evidence="6" type="ORF">CYJ27_05920</name>
</gene>
<keyword evidence="2 5" id="KW-0812">Transmembrane</keyword>
<accession>A0A2I1K6L8</accession>
<dbReference type="Pfam" id="PF00654">
    <property type="entry name" value="Voltage_CLC"/>
    <property type="match status" value="1"/>
</dbReference>
<name>A0A2I1K6L8_9LACT</name>
<dbReference type="GO" id="GO:0016020">
    <property type="term" value="C:membrane"/>
    <property type="evidence" value="ECO:0007669"/>
    <property type="project" value="UniProtKB-SubCell"/>
</dbReference>
<evidence type="ECO:0000313" key="6">
    <source>
        <dbReference type="EMBL" id="PKY91237.1"/>
    </source>
</evidence>
<evidence type="ECO:0000313" key="7">
    <source>
        <dbReference type="Proteomes" id="UP000234775"/>
    </source>
</evidence>
<evidence type="ECO:0000256" key="3">
    <source>
        <dbReference type="ARBA" id="ARBA00022989"/>
    </source>
</evidence>
<dbReference type="GO" id="GO:0015108">
    <property type="term" value="F:chloride transmembrane transporter activity"/>
    <property type="evidence" value="ECO:0007669"/>
    <property type="project" value="InterPro"/>
</dbReference>
<comment type="caution">
    <text evidence="6">The sequence shown here is derived from an EMBL/GenBank/DDBJ whole genome shotgun (WGS) entry which is preliminary data.</text>
</comment>
<feature type="transmembrane region" description="Helical" evidence="5">
    <location>
        <begin position="325"/>
        <end position="345"/>
    </location>
</feature>
<dbReference type="PANTHER" id="PTHR43427">
    <property type="entry name" value="CHLORIDE CHANNEL PROTEIN CLC-E"/>
    <property type="match status" value="1"/>
</dbReference>
<dbReference type="InterPro" id="IPR050368">
    <property type="entry name" value="ClC-type_chloride_channel"/>
</dbReference>
<dbReference type="AlphaFoldDB" id="A0A2I1K6L8"/>
<feature type="transmembrane region" description="Helical" evidence="5">
    <location>
        <begin position="259"/>
        <end position="278"/>
    </location>
</feature>
<evidence type="ECO:0000256" key="5">
    <source>
        <dbReference type="SAM" id="Phobius"/>
    </source>
</evidence>
<reference evidence="6 7" key="1">
    <citation type="submission" date="2017-12" db="EMBL/GenBank/DDBJ databases">
        <title>Phylogenetic diversity of female urinary microbiome.</title>
        <authorList>
            <person name="Thomas-White K."/>
            <person name="Wolfe A.J."/>
        </authorList>
    </citation>
    <scope>NUCLEOTIDE SEQUENCE [LARGE SCALE GENOMIC DNA]</scope>
    <source>
        <strain evidence="6 7">UMB0844</strain>
    </source>
</reference>
<dbReference type="InterPro" id="IPR014743">
    <property type="entry name" value="Cl-channel_core"/>
</dbReference>
<sequence length="414" mass="44832">MSFRKQAFLLIKTLKNRILLYLVALLLGAGAGLIDTIFALGLAEVSDLRYLGHSRILLGLPVIGLLIIFGYRTFSPKAQAGMHAVFTSFFQKDSSIPLALIPLLTLSTWLTHLFGGSAGREGVAVQLGATLGDWLSRKFPFFSKQDLLIMGVAAGFSGLFQCPLAATFFALELFVAGHLYLRALCPTLIASFSAYWLRTSLTHPKTTYSLLVPSLFSMSISHFLALILLGILCALVGLGFSRCLSFLKKTCARICSNPYWRIGLGGIVLMVLLILAHHGRYAGLGTNLIDLSLHNGTIFSYDWLLKLILTCLTLSIGFQGGEVTPLLSIGASFGAFMGPLLGLPVPMAAALGYVAVFSSASNTLLGPIFMAIELFDPQLSLYALLVVTIAYAFNHNESIYTDQKVAPLLSFKKF</sequence>
<dbReference type="OrthoDB" id="9767361at2"/>
<dbReference type="InterPro" id="IPR001807">
    <property type="entry name" value="ClC"/>
</dbReference>
<evidence type="ECO:0000256" key="4">
    <source>
        <dbReference type="ARBA" id="ARBA00023136"/>
    </source>
</evidence>
<comment type="subcellular location">
    <subcellularLocation>
        <location evidence="1">Membrane</location>
        <topology evidence="1">Multi-pass membrane protein</topology>
    </subcellularLocation>
</comment>
<feature type="transmembrane region" description="Helical" evidence="5">
    <location>
        <begin position="20"/>
        <end position="43"/>
    </location>
</feature>
<organism evidence="6 7">
    <name type="scientific">Aerococcus christensenii</name>
    <dbReference type="NCBI Taxonomy" id="87541"/>
    <lineage>
        <taxon>Bacteria</taxon>
        <taxon>Bacillati</taxon>
        <taxon>Bacillota</taxon>
        <taxon>Bacilli</taxon>
        <taxon>Lactobacillales</taxon>
        <taxon>Aerococcaceae</taxon>
        <taxon>Aerococcus</taxon>
    </lineage>
</organism>
<feature type="transmembrane region" description="Helical" evidence="5">
    <location>
        <begin position="298"/>
        <end position="318"/>
    </location>
</feature>
<feature type="transmembrane region" description="Helical" evidence="5">
    <location>
        <begin position="55"/>
        <end position="74"/>
    </location>
</feature>
<feature type="transmembrane region" description="Helical" evidence="5">
    <location>
        <begin position="179"/>
        <end position="197"/>
    </location>
</feature>
<feature type="transmembrane region" description="Helical" evidence="5">
    <location>
        <begin position="147"/>
        <end position="172"/>
    </location>
</feature>
<dbReference type="SUPFAM" id="SSF81340">
    <property type="entry name" value="Clc chloride channel"/>
    <property type="match status" value="1"/>
</dbReference>
<feature type="transmembrane region" description="Helical" evidence="5">
    <location>
        <begin position="95"/>
        <end position="114"/>
    </location>
</feature>
<protein>
    <submittedName>
        <fullName evidence="6">Voltage-gated chloride channel protein</fullName>
    </submittedName>
</protein>
<feature type="transmembrane region" description="Helical" evidence="5">
    <location>
        <begin position="217"/>
        <end position="238"/>
    </location>
</feature>